<feature type="domain" description="HNH nuclease" evidence="2">
    <location>
        <begin position="162"/>
        <end position="222"/>
    </location>
</feature>
<dbReference type="Pfam" id="PF13391">
    <property type="entry name" value="HNH_2"/>
    <property type="match status" value="1"/>
</dbReference>
<protein>
    <recommendedName>
        <fullName evidence="2">HNH nuclease domain-containing protein</fullName>
    </recommendedName>
</protein>
<dbReference type="EMBL" id="DF977478">
    <property type="protein sequence ID" value="GAP88680.1"/>
    <property type="molecule type" value="Genomic_DNA"/>
</dbReference>
<reference evidence="3" key="1">
    <citation type="submission" date="2016-03" db="EMBL/GenBank/DDBJ databases">
        <title>Draft genome sequence of Rosellinia necatrix.</title>
        <authorList>
            <person name="Kanematsu S."/>
        </authorList>
    </citation>
    <scope>NUCLEOTIDE SEQUENCE [LARGE SCALE GENOMIC DNA]</scope>
    <source>
        <strain evidence="3">W97</strain>
    </source>
</reference>
<feature type="compositionally biased region" description="Low complexity" evidence="1">
    <location>
        <begin position="456"/>
        <end position="470"/>
    </location>
</feature>
<organism evidence="3">
    <name type="scientific">Rosellinia necatrix</name>
    <name type="common">White root-rot fungus</name>
    <dbReference type="NCBI Taxonomy" id="77044"/>
    <lineage>
        <taxon>Eukaryota</taxon>
        <taxon>Fungi</taxon>
        <taxon>Dikarya</taxon>
        <taxon>Ascomycota</taxon>
        <taxon>Pezizomycotina</taxon>
        <taxon>Sordariomycetes</taxon>
        <taxon>Xylariomycetidae</taxon>
        <taxon>Xylariales</taxon>
        <taxon>Xylariaceae</taxon>
        <taxon>Rosellinia</taxon>
    </lineage>
</organism>
<gene>
    <name evidence="3" type="ORF">SAMD00023353_3300220</name>
</gene>
<dbReference type="InterPro" id="IPR003615">
    <property type="entry name" value="HNH_nuc"/>
</dbReference>
<sequence length="507" mass="56719">MSQSPVGKTDPAAVVLYGPASLPPPTESMHDIQFHHPGYLDGLCILFSLPRLDRSPTSSPGVHYGTALTACQIVANNAFHGYLATDREGSERVDPDSDLDRDHLLTKSDYWFIVPADEDAGPNPLPYPVVPSFRDWTFPHREIPNWPQPQFPPGVDTDPSRCIVTRVGGLVNSCHIIPAADEKWFTANGMASWYGDINDCTNKIILRHDLHYALDAHSFAFVPKGNHYVIHQFLAKSLHQKEFASAFHNHIVSLPPDVVPALLFARFARAVLTLVKAFIARNDVGRNVVRLQALNDKEHGKVGYIRKIEWLSAEQLANQYSGADIKSASPTKRKRNHGTPVDNRQESIKDNDNTNGRSEDDDSDSDRESRGPSRKRRRGDFDDMDGEWYDKNVAPLLEDGRGWSPKWLGGNLDDINGEWYDKNVGVLLEEGRGRSRRRRCDDSGVEAGWPSRDNDSQPPSLSSSISSVQLCKGLRRDTSPYASIEVQKQDPLEQDRNKSIIEGKQLC</sequence>
<evidence type="ECO:0000313" key="3">
    <source>
        <dbReference type="EMBL" id="GAP88680.1"/>
    </source>
</evidence>
<evidence type="ECO:0000256" key="1">
    <source>
        <dbReference type="SAM" id="MobiDB-lite"/>
    </source>
</evidence>
<dbReference type="AlphaFoldDB" id="A0A1W2TK88"/>
<feature type="region of interest" description="Disordered" evidence="1">
    <location>
        <begin position="322"/>
        <end position="385"/>
    </location>
</feature>
<dbReference type="Proteomes" id="UP000054516">
    <property type="component" value="Unassembled WGS sequence"/>
</dbReference>
<dbReference type="OrthoDB" id="2142759at2759"/>
<evidence type="ECO:0000259" key="2">
    <source>
        <dbReference type="Pfam" id="PF13391"/>
    </source>
</evidence>
<name>A0A1W2TK88_ROSNE</name>
<feature type="region of interest" description="Disordered" evidence="1">
    <location>
        <begin position="432"/>
        <end position="507"/>
    </location>
</feature>
<accession>A0A1W2TK88</accession>
<feature type="compositionally biased region" description="Basic and acidic residues" evidence="1">
    <location>
        <begin position="343"/>
        <end position="352"/>
    </location>
</feature>
<keyword evidence="4" id="KW-1185">Reference proteome</keyword>
<proteinExistence type="predicted"/>
<evidence type="ECO:0000313" key="4">
    <source>
        <dbReference type="Proteomes" id="UP000054516"/>
    </source>
</evidence>
<feature type="compositionally biased region" description="Basic and acidic residues" evidence="1">
    <location>
        <begin position="487"/>
        <end position="501"/>
    </location>
</feature>
<dbReference type="OMA" id="EWYDKNV"/>